<name>A0ACC0V8Y4_9HYPO</name>
<sequence length="262" mass="27655">MRSQTFKALMAAAVLPPAALAHYNFESLIVNGQGTDPYQYVRQTTNSNSPVEDVTSPAMVCNQGGNDADIRAKTQTHDVLPGDEVGFDINSELGHPGPLAVYMSKAPDGTAASDYTGDGKWFKVYSATTSSITEEGLQWASFPNSVGAQNFTFTLPEDLAPGEYLMRGEHIGLHGAGSFGGAQFYMGCAQLKVGGSGKGVPEPTVSIPGVYDGNESGILINIYYPAPTSYDAPGPATWPDACEDHTVNLWGQESDGDCTASQ</sequence>
<proteinExistence type="predicted"/>
<evidence type="ECO:0000313" key="1">
    <source>
        <dbReference type="EMBL" id="KAI9901927.1"/>
    </source>
</evidence>
<accession>A0ACC0V8Y4</accession>
<organism evidence="1 2">
    <name type="scientific">Trichothecium roseum</name>
    <dbReference type="NCBI Taxonomy" id="47278"/>
    <lineage>
        <taxon>Eukaryota</taxon>
        <taxon>Fungi</taxon>
        <taxon>Dikarya</taxon>
        <taxon>Ascomycota</taxon>
        <taxon>Pezizomycotina</taxon>
        <taxon>Sordariomycetes</taxon>
        <taxon>Hypocreomycetidae</taxon>
        <taxon>Hypocreales</taxon>
        <taxon>Hypocreales incertae sedis</taxon>
        <taxon>Trichothecium</taxon>
    </lineage>
</organism>
<comment type="caution">
    <text evidence="1">The sequence shown here is derived from an EMBL/GenBank/DDBJ whole genome shotgun (WGS) entry which is preliminary data.</text>
</comment>
<reference evidence="1" key="1">
    <citation type="submission" date="2022-10" db="EMBL/GenBank/DDBJ databases">
        <title>Complete Genome of Trichothecium roseum strain YXFP-22015, a Plant Pathogen Isolated from Citrus.</title>
        <authorList>
            <person name="Wang Y."/>
            <person name="Zhu L."/>
        </authorList>
    </citation>
    <scope>NUCLEOTIDE SEQUENCE</scope>
    <source>
        <strain evidence="1">YXFP-22015</strain>
    </source>
</reference>
<keyword evidence="2" id="KW-1185">Reference proteome</keyword>
<gene>
    <name evidence="1" type="ORF">N3K66_003744</name>
</gene>
<dbReference type="EMBL" id="CM047942">
    <property type="protein sequence ID" value="KAI9901927.1"/>
    <property type="molecule type" value="Genomic_DNA"/>
</dbReference>
<evidence type="ECO:0000313" key="2">
    <source>
        <dbReference type="Proteomes" id="UP001163324"/>
    </source>
</evidence>
<dbReference type="Proteomes" id="UP001163324">
    <property type="component" value="Chromosome 3"/>
</dbReference>
<protein>
    <submittedName>
        <fullName evidence="1">Uncharacterized protein</fullName>
    </submittedName>
</protein>